<feature type="compositionally biased region" description="Polar residues" evidence="1">
    <location>
        <begin position="268"/>
        <end position="288"/>
    </location>
</feature>
<keyword evidence="4" id="KW-0614">Plasmid</keyword>
<feature type="region of interest" description="Disordered" evidence="1">
    <location>
        <begin position="1"/>
        <end position="109"/>
    </location>
</feature>
<evidence type="ECO:0000256" key="2">
    <source>
        <dbReference type="SAM" id="Phobius"/>
    </source>
</evidence>
<evidence type="ECO:0000313" key="5">
    <source>
        <dbReference type="Proteomes" id="UP000193100"/>
    </source>
</evidence>
<feature type="compositionally biased region" description="Polar residues" evidence="1">
    <location>
        <begin position="145"/>
        <end position="154"/>
    </location>
</feature>
<dbReference type="EMBL" id="CP020932">
    <property type="protein sequence ID" value="ARM86312.1"/>
    <property type="molecule type" value="Genomic_DNA"/>
</dbReference>
<organism evidence="4 5">
    <name type="scientific">Marinobacter salarius</name>
    <dbReference type="NCBI Taxonomy" id="1420917"/>
    <lineage>
        <taxon>Bacteria</taxon>
        <taxon>Pseudomonadati</taxon>
        <taxon>Pseudomonadota</taxon>
        <taxon>Gammaproteobacteria</taxon>
        <taxon>Pseudomonadales</taxon>
        <taxon>Marinobacteraceae</taxon>
        <taxon>Marinobacter</taxon>
    </lineage>
</organism>
<accession>A0A1W6KG59</accession>
<sequence length="559" mass="60175">MSEKDDDFLEHGEEEFGVDSDEFAIPEDADDAGFLTEDDDNDFDLSEDDVVDETASDEFDFLDETDDATSDASPGEDTEWGESEFVEEEIDEEEYEQEYDGEDDGDASLGWKAWTGLAVAVIVVVGALTAYVMPMFDKLSGGSGSSPATSQQESFPEPPPAPPAPGSSDGAQQTPPPPPASPQAQNSNGPVSVSPFPEEGDKPNDRSGSGMSDQASQQPVITQGNAQEQGGGQQRPQTQYAIGADGRPLRDNQGRLIPVSEAEVGRSTMGQGEAGQTNTPSNGSIGSVNSDGPTGPTGTSNGNGIKVSDFTLEDPNKSRISRPGSGASEREAGYTALIEDQRKAFSLLMDATERNGRQLSKMDEKLDTYQDKTDRNVQDLDRRVAKLETMIEQGQTVTKEKATVEKNEPVTAKRHGHDSAPKSPSEIKAVQRTLNEHGYRAGKVDGLMGKKTRGAIRRLQKEHGLPQNSWLNPKTLAALSDPKHYSGTYPKPKPMPSKAKPDEAWYVRGVTPNKAVVYRPDGLSYAVKVGSEIPGMGQVTQLDTEKLHVVTAKGVITRR</sequence>
<feature type="region of interest" description="Disordered" evidence="1">
    <location>
        <begin position="137"/>
        <end position="332"/>
    </location>
</feature>
<dbReference type="InterPro" id="IPR036366">
    <property type="entry name" value="PGBDSf"/>
</dbReference>
<evidence type="ECO:0000256" key="1">
    <source>
        <dbReference type="SAM" id="MobiDB-lite"/>
    </source>
</evidence>
<feature type="compositionally biased region" description="Polar residues" evidence="1">
    <location>
        <begin position="206"/>
        <end position="222"/>
    </location>
</feature>
<dbReference type="Proteomes" id="UP000193100">
    <property type="component" value="Plasmid pSMR5"/>
</dbReference>
<dbReference type="SUPFAM" id="SSF47090">
    <property type="entry name" value="PGBD-like"/>
    <property type="match status" value="1"/>
</dbReference>
<proteinExistence type="predicted"/>
<feature type="compositionally biased region" description="Acidic residues" evidence="1">
    <location>
        <begin position="1"/>
        <end position="106"/>
    </location>
</feature>
<dbReference type="RefSeq" id="WP_085682262.1">
    <property type="nucleotide sequence ID" value="NZ_CP020932.1"/>
</dbReference>
<dbReference type="Gene3D" id="1.10.101.10">
    <property type="entry name" value="PGBD-like superfamily/PGBD"/>
    <property type="match status" value="1"/>
</dbReference>
<keyword evidence="2" id="KW-0812">Transmembrane</keyword>
<feature type="region of interest" description="Disordered" evidence="1">
    <location>
        <begin position="395"/>
        <end position="426"/>
    </location>
</feature>
<feature type="domain" description="Peptidoglycan binding-like" evidence="3">
    <location>
        <begin position="425"/>
        <end position="479"/>
    </location>
</feature>
<gene>
    <name evidence="4" type="ORF">MARSALSMR5_04295</name>
</gene>
<feature type="transmembrane region" description="Helical" evidence="2">
    <location>
        <begin position="113"/>
        <end position="133"/>
    </location>
</feature>
<feature type="compositionally biased region" description="Low complexity" evidence="1">
    <location>
        <begin position="289"/>
        <end position="304"/>
    </location>
</feature>
<feature type="compositionally biased region" description="Pro residues" evidence="1">
    <location>
        <begin position="156"/>
        <end position="165"/>
    </location>
</feature>
<dbReference type="InterPro" id="IPR002477">
    <property type="entry name" value="Peptidoglycan-bd-like"/>
</dbReference>
<protein>
    <submittedName>
        <fullName evidence="4">Putative peptidoglycan binding domain protein</fullName>
    </submittedName>
</protein>
<dbReference type="Pfam" id="PF01471">
    <property type="entry name" value="PG_binding_1"/>
    <property type="match status" value="1"/>
</dbReference>
<keyword evidence="2" id="KW-0472">Membrane</keyword>
<geneLocation type="plasmid" evidence="5">
    <name>psmr5</name>
</geneLocation>
<feature type="compositionally biased region" description="Basic and acidic residues" evidence="1">
    <location>
        <begin position="398"/>
        <end position="408"/>
    </location>
</feature>
<name>A0A1W6KG59_9GAMM</name>
<keyword evidence="2" id="KW-1133">Transmembrane helix</keyword>
<reference evidence="4 5" key="1">
    <citation type="submission" date="2017-04" db="EMBL/GenBank/DDBJ databases">
        <title>Genome Sequence of Marinobacter salarius strain SMR5 Isolated from a culture of the Diatom Skeletonema marinoi.</title>
        <authorList>
            <person name="Topel M."/>
            <person name="Pinder M.I.M."/>
            <person name="Johansson O.N."/>
            <person name="Kourtchenko O."/>
            <person name="Godhe A."/>
            <person name="Clarke A.K."/>
        </authorList>
    </citation>
    <scope>NUCLEOTIDE SEQUENCE [LARGE SCALE GENOMIC DNA]</scope>
    <source>
        <strain evidence="4 5">SMR5</strain>
        <plasmid evidence="5">Plasmid psmr5</plasmid>
    </source>
</reference>
<dbReference type="AlphaFoldDB" id="A0A1W6KG59"/>
<dbReference type="GeneID" id="77258187"/>
<dbReference type="InterPro" id="IPR036365">
    <property type="entry name" value="PGBD-like_sf"/>
</dbReference>
<evidence type="ECO:0000259" key="3">
    <source>
        <dbReference type="Pfam" id="PF01471"/>
    </source>
</evidence>
<evidence type="ECO:0000313" key="4">
    <source>
        <dbReference type="EMBL" id="ARM86312.1"/>
    </source>
</evidence>